<dbReference type="EMBL" id="JAARZS010000057">
    <property type="protein sequence ID" value="MBC2285736.1"/>
    <property type="molecule type" value="Genomic_DNA"/>
</dbReference>
<dbReference type="GO" id="GO:0004519">
    <property type="term" value="F:endonuclease activity"/>
    <property type="evidence" value="ECO:0007669"/>
    <property type="project" value="InterPro"/>
</dbReference>
<dbReference type="RefSeq" id="WP_185655436.1">
    <property type="nucleotide sequence ID" value="NZ_JAARZS010000057.1"/>
</dbReference>
<dbReference type="InterPro" id="IPR046461">
    <property type="entry name" value="TerL_ATPase"/>
</dbReference>
<dbReference type="AlphaFoldDB" id="A0A842G6M6"/>
<dbReference type="InterPro" id="IPR046462">
    <property type="entry name" value="TerL_nuclease"/>
</dbReference>
<dbReference type="PANTHER" id="PTHR41287">
    <property type="match status" value="1"/>
</dbReference>
<proteinExistence type="predicted"/>
<name>A0A842G6M6_9LIST</name>
<dbReference type="PANTHER" id="PTHR41287:SF1">
    <property type="entry name" value="PROTEIN YMFN"/>
    <property type="match status" value="1"/>
</dbReference>
<dbReference type="Proteomes" id="UP000585696">
    <property type="component" value="Unassembled WGS sequence"/>
</dbReference>
<feature type="domain" description="Terminase large subunit-like ATPase" evidence="1">
    <location>
        <begin position="1"/>
        <end position="154"/>
    </location>
</feature>
<gene>
    <name evidence="3" type="ORF">HCB69_15285</name>
</gene>
<evidence type="ECO:0000259" key="2">
    <source>
        <dbReference type="Pfam" id="PF20441"/>
    </source>
</evidence>
<dbReference type="InterPro" id="IPR005021">
    <property type="entry name" value="Terminase_largesu-like"/>
</dbReference>
<sequence>FNEFFIYAGRGFGKNTILSLASFELTTENHKVKNYNIDIVATSEDQAKTSFNDIHAMLDANKAFMKSRYSWSKTEIRNKKNGSRIRYRTSNPKTKDGGRPGAVGFDEIHAFEKYEAFNVHTTGLGKVPFPRRFYLTTDGYERGSVLDDVKDRAKMVLRGELENSKLFPFVCKLDSDDEVKNPKKWEKSNPMLRYNSDLLSQVEQEYETALITPSLMIEFMTKRMNCPTEDLATAVATWENILATNQDIPDLERMNCIGAVDYARVRDFCGVGLLFKVGEKRYWIHHTFIPESALIVQKFNFDIEAALKQGLCSIVKGETIEPETVVEWFEMQAKKYRIQRVCMDDYKYQYMKPALLAGGFEPWIVRNGKVTHTKVLPLVDSLFAKNNIVYGNDMMMRWYTWNTYLDRDSKGNVSFEKIDPEKRKNDGFMALIHALTQDGELKTVRKLRRKPRSYSY</sequence>
<comment type="caution">
    <text evidence="3">The sequence shown here is derived from an EMBL/GenBank/DDBJ whole genome shotgun (WGS) entry which is preliminary data.</text>
</comment>
<dbReference type="Pfam" id="PF03354">
    <property type="entry name" value="TerL_ATPase"/>
    <property type="match status" value="1"/>
</dbReference>
<evidence type="ECO:0000313" key="3">
    <source>
        <dbReference type="EMBL" id="MBC2285736.1"/>
    </source>
</evidence>
<evidence type="ECO:0000259" key="1">
    <source>
        <dbReference type="Pfam" id="PF03354"/>
    </source>
</evidence>
<reference evidence="3 4" key="1">
    <citation type="submission" date="2020-03" db="EMBL/GenBank/DDBJ databases">
        <title>Soil Listeria distribution.</title>
        <authorList>
            <person name="Liao J."/>
            <person name="Wiedmann M."/>
        </authorList>
    </citation>
    <scope>NUCLEOTIDE SEQUENCE [LARGE SCALE GENOMIC DNA]</scope>
    <source>
        <strain evidence="3 4">FSL L7-0054</strain>
    </source>
</reference>
<dbReference type="Pfam" id="PF20441">
    <property type="entry name" value="TerL_nuclease"/>
    <property type="match status" value="1"/>
</dbReference>
<feature type="non-terminal residue" evidence="3">
    <location>
        <position position="1"/>
    </location>
</feature>
<accession>A0A842G6M6</accession>
<protein>
    <submittedName>
        <fullName evidence="3">Terminase large subunit</fullName>
    </submittedName>
</protein>
<organism evidence="3 4">
    <name type="scientific">Listeria booriae</name>
    <dbReference type="NCBI Taxonomy" id="1552123"/>
    <lineage>
        <taxon>Bacteria</taxon>
        <taxon>Bacillati</taxon>
        <taxon>Bacillota</taxon>
        <taxon>Bacilli</taxon>
        <taxon>Bacillales</taxon>
        <taxon>Listeriaceae</taxon>
        <taxon>Listeria</taxon>
    </lineage>
</organism>
<dbReference type="InterPro" id="IPR027417">
    <property type="entry name" value="P-loop_NTPase"/>
</dbReference>
<feature type="domain" description="Terminase large subunit-like endonuclease" evidence="2">
    <location>
        <begin position="164"/>
        <end position="437"/>
    </location>
</feature>
<evidence type="ECO:0000313" key="4">
    <source>
        <dbReference type="Proteomes" id="UP000585696"/>
    </source>
</evidence>
<dbReference type="Gene3D" id="3.40.50.300">
    <property type="entry name" value="P-loop containing nucleotide triphosphate hydrolases"/>
    <property type="match status" value="1"/>
</dbReference>